<evidence type="ECO:0000313" key="2">
    <source>
        <dbReference type="Proteomes" id="UP000789706"/>
    </source>
</evidence>
<dbReference type="OrthoDB" id="6247875at2759"/>
<dbReference type="Proteomes" id="UP000789706">
    <property type="component" value="Unassembled WGS sequence"/>
</dbReference>
<accession>A0A9N9B3W0</accession>
<dbReference type="AlphaFoldDB" id="A0A9N9B3W0"/>
<dbReference type="Gene3D" id="1.10.30.10">
    <property type="entry name" value="High mobility group box domain"/>
    <property type="match status" value="1"/>
</dbReference>
<protein>
    <submittedName>
        <fullName evidence="1">9826_t:CDS:1</fullName>
    </submittedName>
</protein>
<dbReference type="InterPro" id="IPR036910">
    <property type="entry name" value="HMG_box_dom_sf"/>
</dbReference>
<dbReference type="SUPFAM" id="SSF47095">
    <property type="entry name" value="HMG-box"/>
    <property type="match status" value="1"/>
</dbReference>
<reference evidence="1" key="1">
    <citation type="submission" date="2021-06" db="EMBL/GenBank/DDBJ databases">
        <authorList>
            <person name="Kallberg Y."/>
            <person name="Tangrot J."/>
            <person name="Rosling A."/>
        </authorList>
    </citation>
    <scope>NUCLEOTIDE SEQUENCE</scope>
    <source>
        <strain evidence="1">AZ414A</strain>
    </source>
</reference>
<dbReference type="EMBL" id="CAJVPK010000848">
    <property type="protein sequence ID" value="CAG8554089.1"/>
    <property type="molecule type" value="Genomic_DNA"/>
</dbReference>
<organism evidence="1 2">
    <name type="scientific">Diversispora eburnea</name>
    <dbReference type="NCBI Taxonomy" id="1213867"/>
    <lineage>
        <taxon>Eukaryota</taxon>
        <taxon>Fungi</taxon>
        <taxon>Fungi incertae sedis</taxon>
        <taxon>Mucoromycota</taxon>
        <taxon>Glomeromycotina</taxon>
        <taxon>Glomeromycetes</taxon>
        <taxon>Diversisporales</taxon>
        <taxon>Diversisporaceae</taxon>
        <taxon>Diversispora</taxon>
    </lineage>
</organism>
<evidence type="ECO:0000313" key="1">
    <source>
        <dbReference type="EMBL" id="CAG8554089.1"/>
    </source>
</evidence>
<comment type="caution">
    <text evidence="1">The sequence shown here is derived from an EMBL/GenBank/DDBJ whole genome shotgun (WGS) entry which is preliminary data.</text>
</comment>
<keyword evidence="2" id="KW-1185">Reference proteome</keyword>
<gene>
    <name evidence="1" type="ORF">DEBURN_LOCUS7250</name>
</gene>
<name>A0A9N9B3W0_9GLOM</name>
<sequence length="139" mass="16003">MVLPIIDVQFPPFPPRVTVEEIVQKQLDNNIKNRNSQIHKSQSNFNLGDISKLAAVSWKTEPQQIKNYYKKLAKEVAMTPLIPIYQNYEFLSQNHDYSNSNISLPYSFITPLSGQPSQYIVSDDVNSVNDYPCLYSYEP</sequence>
<proteinExistence type="predicted"/>